<dbReference type="SUPFAM" id="SSF102198">
    <property type="entry name" value="Putative cyclase"/>
    <property type="match status" value="1"/>
</dbReference>
<evidence type="ECO:0000256" key="3">
    <source>
        <dbReference type="ARBA" id="ARBA00011738"/>
    </source>
</evidence>
<comment type="pathway">
    <text evidence="11">Amino-acid degradation; L-tryptophan degradation via kynurenine pathway; L-kynurenine from L-tryptophan: step 2/2.</text>
</comment>
<dbReference type="STRING" id="1121324.CLIT_23c00660"/>
<reference evidence="12 13" key="1">
    <citation type="submission" date="2014-03" db="EMBL/GenBank/DDBJ databases">
        <title>Genome sequence of Clostridium litorale W6, DSM 5388.</title>
        <authorList>
            <person name="Poehlein A."/>
            <person name="Jagirdar A."/>
            <person name="Khonsari B."/>
            <person name="Chibani C.M."/>
            <person name="Gutierrez Gutierrez D.A."/>
            <person name="Davydova E."/>
            <person name="Alghaithi H.S."/>
            <person name="Nair K.P."/>
            <person name="Dhamotharan K."/>
            <person name="Chandran L."/>
            <person name="G W."/>
            <person name="Daniel R."/>
        </authorList>
    </citation>
    <scope>NUCLEOTIDE SEQUENCE [LARGE SCALE GENOMIC DNA]</scope>
    <source>
        <strain evidence="12 13">W6</strain>
    </source>
</reference>
<evidence type="ECO:0000256" key="2">
    <source>
        <dbReference type="ARBA" id="ARBA00002204"/>
    </source>
</evidence>
<accession>A0A069R9Q0</accession>
<evidence type="ECO:0000256" key="10">
    <source>
        <dbReference type="ARBA" id="ARBA00048496"/>
    </source>
</evidence>
<dbReference type="PANTHER" id="PTHR31118:SF12">
    <property type="entry name" value="CYCLASE-LIKE PROTEIN 2"/>
    <property type="match status" value="1"/>
</dbReference>
<dbReference type="InterPro" id="IPR007325">
    <property type="entry name" value="KFase/CYL"/>
</dbReference>
<keyword evidence="7 12" id="KW-0378">Hydrolase</keyword>
<evidence type="ECO:0000256" key="5">
    <source>
        <dbReference type="ARBA" id="ARBA00014889"/>
    </source>
</evidence>
<organism evidence="12 13">
    <name type="scientific">Peptoclostridium litorale DSM 5388</name>
    <dbReference type="NCBI Taxonomy" id="1121324"/>
    <lineage>
        <taxon>Bacteria</taxon>
        <taxon>Bacillati</taxon>
        <taxon>Bacillota</taxon>
        <taxon>Clostridia</taxon>
        <taxon>Peptostreptococcales</taxon>
        <taxon>Peptoclostridiaceae</taxon>
        <taxon>Peptoclostridium</taxon>
    </lineage>
</organism>
<name>A0A069R9Q0_PEPLI</name>
<comment type="subunit">
    <text evidence="3">Homodimer.</text>
</comment>
<evidence type="ECO:0000256" key="8">
    <source>
        <dbReference type="ARBA" id="ARBA00022833"/>
    </source>
</evidence>
<evidence type="ECO:0000256" key="7">
    <source>
        <dbReference type="ARBA" id="ARBA00022801"/>
    </source>
</evidence>
<keyword evidence="8" id="KW-0862">Zinc</keyword>
<dbReference type="GO" id="GO:0046872">
    <property type="term" value="F:metal ion binding"/>
    <property type="evidence" value="ECO:0007669"/>
    <property type="project" value="UniProtKB-KW"/>
</dbReference>
<comment type="cofactor">
    <cofactor evidence="1">
        <name>Zn(2+)</name>
        <dbReference type="ChEBI" id="CHEBI:29105"/>
    </cofactor>
</comment>
<proteinExistence type="predicted"/>
<keyword evidence="13" id="KW-1185">Reference proteome</keyword>
<comment type="catalytic activity">
    <reaction evidence="10">
        <text>N-formyl-L-kynurenine + H2O = L-kynurenine + formate + H(+)</text>
        <dbReference type="Rhea" id="RHEA:13009"/>
        <dbReference type="ChEBI" id="CHEBI:15377"/>
        <dbReference type="ChEBI" id="CHEBI:15378"/>
        <dbReference type="ChEBI" id="CHEBI:15740"/>
        <dbReference type="ChEBI" id="CHEBI:57959"/>
        <dbReference type="ChEBI" id="CHEBI:58629"/>
        <dbReference type="EC" id="3.5.1.9"/>
    </reaction>
</comment>
<sequence length="222" mass="24694">MKKGNVYDISMRIGEYMSVYKNRDENRPEIETVRSFEDSSAHESKIHMNLHTGTHIDMPLHIIKGGASSDELDITRLMGSCRVIDMTGAKDSITREMIEGEGVKEGEFLLLKTRNSFSEKFNPEFVYLDKEAAILIAKRGVRGVGIDSLGIERGQAGHPTHRALLENGIVIMEGLRLRDVPAGEYVLIALPLRIEGVEALPVRAVLIDKNTAADFVESFINV</sequence>
<dbReference type="eggNOG" id="COG1878">
    <property type="taxonomic scope" value="Bacteria"/>
</dbReference>
<evidence type="ECO:0000256" key="4">
    <source>
        <dbReference type="ARBA" id="ARBA00012930"/>
    </source>
</evidence>
<keyword evidence="9" id="KW-0823">Tryptophan catabolism</keyword>
<dbReference type="FunFam" id="3.50.30.50:FF:000001">
    <property type="entry name" value="Kynurenine formamidase"/>
    <property type="match status" value="1"/>
</dbReference>
<evidence type="ECO:0000313" key="13">
    <source>
        <dbReference type="Proteomes" id="UP000027946"/>
    </source>
</evidence>
<evidence type="ECO:0000256" key="9">
    <source>
        <dbReference type="ARBA" id="ARBA00023079"/>
    </source>
</evidence>
<dbReference type="InterPro" id="IPR037175">
    <property type="entry name" value="KFase_sf"/>
</dbReference>
<dbReference type="Pfam" id="PF04199">
    <property type="entry name" value="Cyclase"/>
    <property type="match status" value="1"/>
</dbReference>
<evidence type="ECO:0000256" key="1">
    <source>
        <dbReference type="ARBA" id="ARBA00001947"/>
    </source>
</evidence>
<dbReference type="Proteomes" id="UP000027946">
    <property type="component" value="Unassembled WGS sequence"/>
</dbReference>
<comment type="caution">
    <text evidence="12">The sequence shown here is derived from an EMBL/GenBank/DDBJ whole genome shotgun (WGS) entry which is preliminary data.</text>
</comment>
<dbReference type="PANTHER" id="PTHR31118">
    <property type="entry name" value="CYCLASE-LIKE PROTEIN 2"/>
    <property type="match status" value="1"/>
</dbReference>
<evidence type="ECO:0000256" key="11">
    <source>
        <dbReference type="ARBA" id="ARBA00060547"/>
    </source>
</evidence>
<dbReference type="GO" id="GO:0004061">
    <property type="term" value="F:arylformamidase activity"/>
    <property type="evidence" value="ECO:0007669"/>
    <property type="project" value="UniProtKB-EC"/>
</dbReference>
<protein>
    <recommendedName>
        <fullName evidence="5">Kynurenine formamidase</fullName>
        <ecNumber evidence="4">3.5.1.9</ecNumber>
    </recommendedName>
</protein>
<dbReference type="GO" id="GO:0019441">
    <property type="term" value="P:L-tryptophan catabolic process to kynurenine"/>
    <property type="evidence" value="ECO:0007669"/>
    <property type="project" value="InterPro"/>
</dbReference>
<evidence type="ECO:0000313" key="12">
    <source>
        <dbReference type="EMBL" id="KDR93794.1"/>
    </source>
</evidence>
<dbReference type="EC" id="3.5.1.9" evidence="4"/>
<dbReference type="RefSeq" id="WP_242943776.1">
    <property type="nucleotide sequence ID" value="NZ_FSRH01000004.1"/>
</dbReference>
<dbReference type="Gene3D" id="3.50.30.50">
    <property type="entry name" value="Putative cyclase"/>
    <property type="match status" value="1"/>
</dbReference>
<gene>
    <name evidence="12" type="primary">kynB</name>
    <name evidence="12" type="ORF">CLIT_23c00660</name>
</gene>
<dbReference type="AlphaFoldDB" id="A0A069R9Q0"/>
<evidence type="ECO:0000256" key="6">
    <source>
        <dbReference type="ARBA" id="ARBA00022723"/>
    </source>
</evidence>
<comment type="function">
    <text evidence="2">Catalyzes the hydrolysis of N-formyl-L-kynurenine to L-kynurenine, the second step in the kynurenine pathway of tryptophan degradation.</text>
</comment>
<dbReference type="EMBL" id="JJMM01000026">
    <property type="protein sequence ID" value="KDR93794.1"/>
    <property type="molecule type" value="Genomic_DNA"/>
</dbReference>
<keyword evidence="6" id="KW-0479">Metal-binding</keyword>